<evidence type="ECO:0000313" key="3">
    <source>
        <dbReference type="Proteomes" id="UP000235649"/>
    </source>
</evidence>
<dbReference type="PIRSF" id="PIRSF007510">
    <property type="entry name" value="UCP007510"/>
    <property type="match status" value="1"/>
</dbReference>
<proteinExistence type="inferred from homology"/>
<dbReference type="AlphaFoldDB" id="A0A2N7AV45"/>
<accession>A0A2N7AV45</accession>
<dbReference type="InterPro" id="IPR028345">
    <property type="entry name" value="Antibiotic_NAT-like"/>
</dbReference>
<dbReference type="SUPFAM" id="SSF110710">
    <property type="entry name" value="TTHA0583/YokD-like"/>
    <property type="match status" value="1"/>
</dbReference>
<dbReference type="Pfam" id="PF04260">
    <property type="entry name" value="DUF436"/>
    <property type="match status" value="1"/>
</dbReference>
<name>A0A2N7AV45_9LACO</name>
<protein>
    <recommendedName>
        <fullName evidence="1">UPF0340 protein CBP76_04910</fullName>
    </recommendedName>
</protein>
<dbReference type="RefSeq" id="WP_102195832.1">
    <property type="nucleotide sequence ID" value="NZ_NIPR01000011.1"/>
</dbReference>
<sequence>MKLENLESDLTKMMQEILDAAKLRPDDIFVLGCTTSEIVGGHIGKDSDPQVGERVVHTLLSILTPLDIHLAVQGCEHINRSVVVERSVAENNNFEIVSVVPAMHAGGACSIAAFEQFDDPVEVEHIVAQAGIDIGDTSIGMHVKFVQVPVRTTQKELGAAHVTALRSRPKYVGGPRANYEPIAHKEFVE</sequence>
<dbReference type="NCBIfam" id="TIGR01440">
    <property type="entry name" value="TIGR01440 family protein"/>
    <property type="match status" value="1"/>
</dbReference>
<organism evidence="2 3">
    <name type="scientific">Companilactobacillus nuruki</name>
    <dbReference type="NCBI Taxonomy" id="1993540"/>
    <lineage>
        <taxon>Bacteria</taxon>
        <taxon>Bacillati</taxon>
        <taxon>Bacillota</taxon>
        <taxon>Bacilli</taxon>
        <taxon>Lactobacillales</taxon>
        <taxon>Lactobacillaceae</taxon>
        <taxon>Companilactobacillus</taxon>
    </lineage>
</organism>
<evidence type="ECO:0000256" key="1">
    <source>
        <dbReference type="HAMAP-Rule" id="MF_00800"/>
    </source>
</evidence>
<dbReference type="InterPro" id="IPR006340">
    <property type="entry name" value="DUF436"/>
</dbReference>
<evidence type="ECO:0000313" key="2">
    <source>
        <dbReference type="EMBL" id="PMD71456.1"/>
    </source>
</evidence>
<dbReference type="Gene3D" id="3.40.50.10360">
    <property type="entry name" value="Hypothetical protein TT1679"/>
    <property type="match status" value="1"/>
</dbReference>
<keyword evidence="3" id="KW-1185">Reference proteome</keyword>
<comment type="similarity">
    <text evidence="1">Belongs to the UPF0340 family.</text>
</comment>
<dbReference type="Proteomes" id="UP000235649">
    <property type="component" value="Unassembled WGS sequence"/>
</dbReference>
<comment type="caution">
    <text evidence="2">The sequence shown here is derived from an EMBL/GenBank/DDBJ whole genome shotgun (WGS) entry which is preliminary data.</text>
</comment>
<gene>
    <name evidence="2" type="ORF">CBP76_04910</name>
</gene>
<dbReference type="OrthoDB" id="9803187at2"/>
<dbReference type="HAMAP" id="MF_00800">
    <property type="entry name" value="UPF0340"/>
    <property type="match status" value="1"/>
</dbReference>
<reference evidence="2 3" key="1">
    <citation type="submission" date="2017-05" db="EMBL/GenBank/DDBJ databases">
        <title>Lactobacillus nurukis nov., sp. nov., isolated from nuruk.</title>
        <authorList>
            <person name="Kim S.-J."/>
        </authorList>
    </citation>
    <scope>NUCLEOTIDE SEQUENCE [LARGE SCALE GENOMIC DNA]</scope>
    <source>
        <strain evidence="2 3">SYF10-1a</strain>
    </source>
</reference>
<dbReference type="EMBL" id="NIPR01000011">
    <property type="protein sequence ID" value="PMD71456.1"/>
    <property type="molecule type" value="Genomic_DNA"/>
</dbReference>